<proteinExistence type="predicted"/>
<protein>
    <submittedName>
        <fullName evidence="2">Putative secreted protein</fullName>
    </submittedName>
</protein>
<accession>A0A2M4C8T8</accession>
<organism evidence="2">
    <name type="scientific">Anopheles marajoara</name>
    <dbReference type="NCBI Taxonomy" id="58244"/>
    <lineage>
        <taxon>Eukaryota</taxon>
        <taxon>Metazoa</taxon>
        <taxon>Ecdysozoa</taxon>
        <taxon>Arthropoda</taxon>
        <taxon>Hexapoda</taxon>
        <taxon>Insecta</taxon>
        <taxon>Pterygota</taxon>
        <taxon>Neoptera</taxon>
        <taxon>Endopterygota</taxon>
        <taxon>Diptera</taxon>
        <taxon>Nematocera</taxon>
        <taxon>Culicoidea</taxon>
        <taxon>Culicidae</taxon>
        <taxon>Anophelinae</taxon>
        <taxon>Anopheles</taxon>
    </lineage>
</organism>
<reference evidence="2" key="1">
    <citation type="submission" date="2018-01" db="EMBL/GenBank/DDBJ databases">
        <title>An insight into the sialome of Amazonian anophelines.</title>
        <authorList>
            <person name="Ribeiro J.M."/>
            <person name="Scarpassa V."/>
            <person name="Calvo E."/>
        </authorList>
    </citation>
    <scope>NUCLEOTIDE SEQUENCE</scope>
    <source>
        <tissue evidence="2">Salivary glands</tissue>
    </source>
</reference>
<sequence length="100" mass="11120">MKQPLPPKICLLFLLLLLGDGLSESRVVVGGGDGGERYPCSLHVTIVTKWVESELLLLEFTKCTSRERENPVYTRSALAHSLSLSLSRGTRSHTPWQREG</sequence>
<evidence type="ECO:0000313" key="2">
    <source>
        <dbReference type="EMBL" id="MBW61730.1"/>
    </source>
</evidence>
<dbReference type="AlphaFoldDB" id="A0A2M4C8T8"/>
<dbReference type="EMBL" id="GGFJ01012589">
    <property type="protein sequence ID" value="MBW61730.1"/>
    <property type="molecule type" value="Transcribed_RNA"/>
</dbReference>
<feature type="chain" id="PRO_5014740250" evidence="1">
    <location>
        <begin position="26"/>
        <end position="100"/>
    </location>
</feature>
<keyword evidence="1" id="KW-0732">Signal</keyword>
<evidence type="ECO:0000256" key="1">
    <source>
        <dbReference type="SAM" id="SignalP"/>
    </source>
</evidence>
<name>A0A2M4C8T8_9DIPT</name>
<feature type="signal peptide" evidence="1">
    <location>
        <begin position="1"/>
        <end position="25"/>
    </location>
</feature>